<keyword evidence="3 6" id="KW-0812">Transmembrane</keyword>
<feature type="transmembrane region" description="Helical" evidence="6">
    <location>
        <begin position="282"/>
        <end position="302"/>
    </location>
</feature>
<feature type="transmembrane region" description="Helical" evidence="6">
    <location>
        <begin position="235"/>
        <end position="262"/>
    </location>
</feature>
<feature type="transmembrane region" description="Helical" evidence="6">
    <location>
        <begin position="201"/>
        <end position="223"/>
    </location>
</feature>
<comment type="subcellular location">
    <subcellularLocation>
        <location evidence="1">Cell membrane</location>
        <topology evidence="1">Multi-pass membrane protein</topology>
    </subcellularLocation>
</comment>
<dbReference type="Proteomes" id="UP000572984">
    <property type="component" value="Unassembled WGS sequence"/>
</dbReference>
<evidence type="ECO:0000256" key="5">
    <source>
        <dbReference type="ARBA" id="ARBA00023136"/>
    </source>
</evidence>
<evidence type="ECO:0000256" key="3">
    <source>
        <dbReference type="ARBA" id="ARBA00022692"/>
    </source>
</evidence>
<dbReference type="AlphaFoldDB" id="A0A838BLA4"/>
<evidence type="ECO:0000313" key="9">
    <source>
        <dbReference type="Proteomes" id="UP000572984"/>
    </source>
</evidence>
<reference evidence="8 9" key="1">
    <citation type="submission" date="2020-07" db="EMBL/GenBank/DDBJ databases">
        <title>Draft genome and description of Microvirga mediterraneensis Marseille-Q2068 sp. nov.</title>
        <authorList>
            <person name="Boxberger M."/>
        </authorList>
    </citation>
    <scope>NUCLEOTIDE SEQUENCE [LARGE SCALE GENOMIC DNA]</scope>
    <source>
        <strain evidence="8 9">Marseille-Q2068</strain>
    </source>
</reference>
<keyword evidence="5 6" id="KW-0472">Membrane</keyword>
<dbReference type="EMBL" id="JACDXJ010000001">
    <property type="protein sequence ID" value="MBA1155276.1"/>
    <property type="molecule type" value="Genomic_DNA"/>
</dbReference>
<proteinExistence type="predicted"/>
<feature type="transmembrane region" description="Helical" evidence="6">
    <location>
        <begin position="53"/>
        <end position="75"/>
    </location>
</feature>
<evidence type="ECO:0000313" key="8">
    <source>
        <dbReference type="EMBL" id="MBA1155276.1"/>
    </source>
</evidence>
<feature type="transmembrane region" description="Helical" evidence="6">
    <location>
        <begin position="95"/>
        <end position="121"/>
    </location>
</feature>
<feature type="chain" id="PRO_5032284174" evidence="7">
    <location>
        <begin position="30"/>
        <end position="323"/>
    </location>
</feature>
<name>A0A838BLA4_9HYPH</name>
<evidence type="ECO:0000256" key="1">
    <source>
        <dbReference type="ARBA" id="ARBA00004651"/>
    </source>
</evidence>
<evidence type="ECO:0000256" key="7">
    <source>
        <dbReference type="SAM" id="SignalP"/>
    </source>
</evidence>
<feature type="signal peptide" evidence="7">
    <location>
        <begin position="1"/>
        <end position="29"/>
    </location>
</feature>
<keyword evidence="4 6" id="KW-1133">Transmembrane helix</keyword>
<comment type="caution">
    <text evidence="8">The sequence shown here is derived from an EMBL/GenBank/DDBJ whole genome shotgun (WGS) entry which is preliminary data.</text>
</comment>
<feature type="transmembrane region" description="Helical" evidence="6">
    <location>
        <begin position="171"/>
        <end position="189"/>
    </location>
</feature>
<sequence>MSGFEVKASIRFGLCGAGAFFLSAASAWAAEPQLPLGLLTLCLATLPETRPEQVWASWSLSPVIVLPLVLVTVLYGRGLRVLHKEARPPLAQRALFGAGIACLVVALVSPLCRMAATLAWAHMVQHVLLVAGAPLLLALSRPGRVLFAALPARLRLIAEAVRTDRPASQPYAYLLASFVLYGANIWFWHVPALYQGALLGAGLHVLMIAVLLAVSLLFWHVILETYRMPGPGSGLAAALLFFTFLHTAVLGLLLALSPQVWYPLMALRSAAWGLLPIDDQRLAGLIMWIPMGGVYFATALVIMGRLIAGSSRTPGAAASTGAE</sequence>
<dbReference type="GO" id="GO:0005886">
    <property type="term" value="C:plasma membrane"/>
    <property type="evidence" value="ECO:0007669"/>
    <property type="project" value="UniProtKB-SubCell"/>
</dbReference>
<organism evidence="8 9">
    <name type="scientific">Microvirga mediterraneensis</name>
    <dbReference type="NCBI Taxonomy" id="2754695"/>
    <lineage>
        <taxon>Bacteria</taxon>
        <taxon>Pseudomonadati</taxon>
        <taxon>Pseudomonadota</taxon>
        <taxon>Alphaproteobacteria</taxon>
        <taxon>Hyphomicrobiales</taxon>
        <taxon>Methylobacteriaceae</taxon>
        <taxon>Microvirga</taxon>
    </lineage>
</organism>
<dbReference type="InterPro" id="IPR019108">
    <property type="entry name" value="Caa3_assmbl_CtaG-rel"/>
</dbReference>
<evidence type="ECO:0000256" key="2">
    <source>
        <dbReference type="ARBA" id="ARBA00022475"/>
    </source>
</evidence>
<keyword evidence="7" id="KW-0732">Signal</keyword>
<keyword evidence="2" id="KW-1003">Cell membrane</keyword>
<protein>
    <submittedName>
        <fullName evidence="8">Cytochrome c oxidase assembly protein</fullName>
    </submittedName>
</protein>
<keyword evidence="9" id="KW-1185">Reference proteome</keyword>
<accession>A0A838BLA4</accession>
<gene>
    <name evidence="8" type="ORF">H0S73_03920</name>
</gene>
<feature type="transmembrane region" description="Helical" evidence="6">
    <location>
        <begin position="127"/>
        <end position="150"/>
    </location>
</feature>
<evidence type="ECO:0000256" key="6">
    <source>
        <dbReference type="SAM" id="Phobius"/>
    </source>
</evidence>
<evidence type="ECO:0000256" key="4">
    <source>
        <dbReference type="ARBA" id="ARBA00022989"/>
    </source>
</evidence>
<dbReference type="RefSeq" id="WP_181050928.1">
    <property type="nucleotide sequence ID" value="NZ_JACDXJ010000001.1"/>
</dbReference>
<dbReference type="Pfam" id="PF09678">
    <property type="entry name" value="Caa3_CtaG"/>
    <property type="match status" value="1"/>
</dbReference>